<evidence type="ECO:0000313" key="1">
    <source>
        <dbReference type="EMBL" id="MBK0384447.1"/>
    </source>
</evidence>
<dbReference type="EMBL" id="JAEHFY010000033">
    <property type="protein sequence ID" value="MBK0384447.1"/>
    <property type="molecule type" value="Genomic_DNA"/>
</dbReference>
<organism evidence="1 2">
    <name type="scientific">Pedobacter segetis</name>
    <dbReference type="NCBI Taxonomy" id="2793069"/>
    <lineage>
        <taxon>Bacteria</taxon>
        <taxon>Pseudomonadati</taxon>
        <taxon>Bacteroidota</taxon>
        <taxon>Sphingobacteriia</taxon>
        <taxon>Sphingobacteriales</taxon>
        <taxon>Sphingobacteriaceae</taxon>
        <taxon>Pedobacter</taxon>
    </lineage>
</organism>
<dbReference type="Proteomes" id="UP000660024">
    <property type="component" value="Unassembled WGS sequence"/>
</dbReference>
<comment type="caution">
    <text evidence="1">The sequence shown here is derived from an EMBL/GenBank/DDBJ whole genome shotgun (WGS) entry which is preliminary data.</text>
</comment>
<name>A0ABS1BNV3_9SPHI</name>
<proteinExistence type="predicted"/>
<reference evidence="1 2" key="1">
    <citation type="submission" date="2020-12" db="EMBL/GenBank/DDBJ databases">
        <title>Bacterial novel species Pedobacter sp. SD-b isolated from soil.</title>
        <authorList>
            <person name="Jung H.-Y."/>
        </authorList>
    </citation>
    <scope>NUCLEOTIDE SEQUENCE [LARGE SCALE GENOMIC DNA]</scope>
    <source>
        <strain evidence="1 2">SD-b</strain>
    </source>
</reference>
<accession>A0ABS1BNV3</accession>
<keyword evidence="2" id="KW-1185">Reference proteome</keyword>
<protein>
    <submittedName>
        <fullName evidence="1">Uncharacterized protein</fullName>
    </submittedName>
</protein>
<sequence length="108" mass="12045">MPQQSDVTASLADMNGRQVYAEQWKQVSPWPQRRNINVSVKPGSYVLTLVNMGLTLQKWSGTDYAFYPEELNAEENDDTGSGTTLGGGGNVIKFKYKKIEVNKKDCPD</sequence>
<gene>
    <name evidence="1" type="ORF">I5M32_15890</name>
</gene>
<evidence type="ECO:0000313" key="2">
    <source>
        <dbReference type="Proteomes" id="UP000660024"/>
    </source>
</evidence>